<accession>A0A1Y2L118</accession>
<gene>
    <name evidence="1" type="ORF">TMES_09375</name>
</gene>
<protein>
    <submittedName>
        <fullName evidence="1">Uncharacterized protein</fullName>
    </submittedName>
</protein>
<proteinExistence type="predicted"/>
<keyword evidence="2" id="KW-1185">Reference proteome</keyword>
<dbReference type="Proteomes" id="UP000193391">
    <property type="component" value="Unassembled WGS sequence"/>
</dbReference>
<comment type="caution">
    <text evidence="1">The sequence shown here is derived from an EMBL/GenBank/DDBJ whole genome shotgun (WGS) entry which is preliminary data.</text>
</comment>
<evidence type="ECO:0000313" key="1">
    <source>
        <dbReference type="EMBL" id="OSQ38926.1"/>
    </source>
</evidence>
<dbReference type="AlphaFoldDB" id="A0A1Y2L118"/>
<name>A0A1Y2L118_9PROT</name>
<evidence type="ECO:0000313" key="2">
    <source>
        <dbReference type="Proteomes" id="UP000193391"/>
    </source>
</evidence>
<organism evidence="1 2">
    <name type="scientific">Thalassospira mesophila</name>
    <dbReference type="NCBI Taxonomy" id="1293891"/>
    <lineage>
        <taxon>Bacteria</taxon>
        <taxon>Pseudomonadati</taxon>
        <taxon>Pseudomonadota</taxon>
        <taxon>Alphaproteobacteria</taxon>
        <taxon>Rhodospirillales</taxon>
        <taxon>Thalassospiraceae</taxon>
        <taxon>Thalassospira</taxon>
    </lineage>
</organism>
<reference evidence="1 2" key="1">
    <citation type="submission" date="2014-03" db="EMBL/GenBank/DDBJ databases">
        <title>The draft genome sequence of Thalassospira mesophila JCM 18969.</title>
        <authorList>
            <person name="Lai Q."/>
            <person name="Shao Z."/>
        </authorList>
    </citation>
    <scope>NUCLEOTIDE SEQUENCE [LARGE SCALE GENOMIC DNA]</scope>
    <source>
        <strain evidence="1 2">JCM 18969</strain>
    </source>
</reference>
<sequence>MQGAGGLFAAAGLAQHTAKPVICNYRAFNGHMCLFGASPWPWLAIIIKLRSRQKVRVEKQ</sequence>
<dbReference type="STRING" id="1293891.TMES_09375"/>
<dbReference type="EMBL" id="JFKA01000003">
    <property type="protein sequence ID" value="OSQ38926.1"/>
    <property type="molecule type" value="Genomic_DNA"/>
</dbReference>